<comment type="caution">
    <text evidence="2">The sequence shown here is derived from an EMBL/GenBank/DDBJ whole genome shotgun (WGS) entry which is preliminary data.</text>
</comment>
<protein>
    <recommendedName>
        <fullName evidence="1">GreAB-C-like domain-containing protein</fullName>
    </recommendedName>
</protein>
<dbReference type="Proteomes" id="UP000614811">
    <property type="component" value="Unassembled WGS sequence"/>
</dbReference>
<dbReference type="EMBL" id="BMXA01000003">
    <property type="protein sequence ID" value="GHA12594.1"/>
    <property type="molecule type" value="Genomic_DNA"/>
</dbReference>
<dbReference type="Pfam" id="PF24388">
    <property type="entry name" value="Permuted_GreAB-C"/>
    <property type="match status" value="1"/>
</dbReference>
<evidence type="ECO:0000313" key="3">
    <source>
        <dbReference type="Proteomes" id="UP000614811"/>
    </source>
</evidence>
<dbReference type="AlphaFoldDB" id="A0A918RVK6"/>
<reference evidence="2" key="2">
    <citation type="submission" date="2020-09" db="EMBL/GenBank/DDBJ databases">
        <authorList>
            <person name="Sun Q."/>
            <person name="Kim S."/>
        </authorList>
    </citation>
    <scope>NUCLEOTIDE SEQUENCE</scope>
    <source>
        <strain evidence="2">KCTC 12711</strain>
    </source>
</reference>
<evidence type="ECO:0000313" key="2">
    <source>
        <dbReference type="EMBL" id="GHA12594.1"/>
    </source>
</evidence>
<dbReference type="RefSeq" id="WP_189401184.1">
    <property type="nucleotide sequence ID" value="NZ_BMXA01000003.1"/>
</dbReference>
<accession>A0A918RVK6</accession>
<reference evidence="2" key="1">
    <citation type="journal article" date="2014" name="Int. J. Syst. Evol. Microbiol.">
        <title>Complete genome sequence of Corynebacterium casei LMG S-19264T (=DSM 44701T), isolated from a smear-ripened cheese.</title>
        <authorList>
            <consortium name="US DOE Joint Genome Institute (JGI-PGF)"/>
            <person name="Walter F."/>
            <person name="Albersmeier A."/>
            <person name="Kalinowski J."/>
            <person name="Ruckert C."/>
        </authorList>
    </citation>
    <scope>NUCLEOTIDE SEQUENCE</scope>
    <source>
        <strain evidence="2">KCTC 12711</strain>
    </source>
</reference>
<organism evidence="2 3">
    <name type="scientific">Arenicella chitinivorans</name>
    <dbReference type="NCBI Taxonomy" id="1329800"/>
    <lineage>
        <taxon>Bacteria</taxon>
        <taxon>Pseudomonadati</taxon>
        <taxon>Pseudomonadota</taxon>
        <taxon>Gammaproteobacteria</taxon>
        <taxon>Arenicellales</taxon>
        <taxon>Arenicellaceae</taxon>
        <taxon>Arenicella</taxon>
    </lineage>
</organism>
<name>A0A918RVK6_9GAMM</name>
<keyword evidence="3" id="KW-1185">Reference proteome</keyword>
<evidence type="ECO:0000259" key="1">
    <source>
        <dbReference type="Pfam" id="PF24388"/>
    </source>
</evidence>
<proteinExistence type="predicted"/>
<gene>
    <name evidence="2" type="ORF">GCM10008090_23140</name>
</gene>
<sequence>MTDSVRERKASAGVALTLISPLIRKTLINEKGFMAAYGLKSEAVITLGLGNPSFHRAKLFRAVPIAIASEEKIKLIDTEGRAWDLINDGRQGELPKLILSSGEDELILPDFSVLADDVSTRILSLEKISAEVNLPGSAKRHWRNILSERALEDDEVEVFHVDVQETPTNVGQTILGEITAGESSISTLVPNSRRYFERLVGVYDGSATIHDYAVGGVREVLEHLLSWKPFEGFLFSLLLSSHSALSAEINADMLDLDELIKALNFLLKHGDKLSQLGAIEVGMRKLSSMPEIEPYLLRLVHQIRDDEVEGDFSEFKLFSSLYVLVDGELARSRLLYEEPPFYRRLASMAHAALIHRQIINSGINYAHFSEWAFNNRGEHFYMQSLVDMRIEPRWDPDMIVTAQLQAEFFGRIINIGNGIGANLVEGELRDTILGRGNQSLLERSEFPHPYYPGPLEGAEDNPNAMPSDIALIINEQLDSNKVEADSFTALVNSAMIFKVENGHAELAAKALRLGNYTLASLKDKNHLLGILSGLAAVAAVSRNSALADELRILVRRYLHDPQYRITFVEAMKMVLVASAAREDLVEWRAFVGEWLTELSFGDFGDGEGEAFQSRLYTLLHLTPELWISCSKADAALQAWCSR</sequence>
<dbReference type="InterPro" id="IPR057311">
    <property type="entry name" value="GrebAB-C-like"/>
</dbReference>
<feature type="domain" description="GreAB-C-like" evidence="1">
    <location>
        <begin position="49"/>
        <end position="100"/>
    </location>
</feature>